<comment type="similarity">
    <text evidence="2">Belongs to the outer membrane factor (OMF) (TC 1.B.17) family.</text>
</comment>
<dbReference type="Pfam" id="PF02321">
    <property type="entry name" value="OEP"/>
    <property type="match status" value="2"/>
</dbReference>
<evidence type="ECO:0000256" key="3">
    <source>
        <dbReference type="ARBA" id="ARBA00022448"/>
    </source>
</evidence>
<protein>
    <submittedName>
        <fullName evidence="8">TolC family protein</fullName>
    </submittedName>
</protein>
<dbReference type="SUPFAM" id="SSF56954">
    <property type="entry name" value="Outer membrane efflux proteins (OEP)"/>
    <property type="match status" value="1"/>
</dbReference>
<evidence type="ECO:0000313" key="8">
    <source>
        <dbReference type="EMBL" id="MTI24894.1"/>
    </source>
</evidence>
<gene>
    <name evidence="8" type="ORF">E1163_08070</name>
</gene>
<dbReference type="PANTHER" id="PTHR30026">
    <property type="entry name" value="OUTER MEMBRANE PROTEIN TOLC"/>
    <property type="match status" value="1"/>
</dbReference>
<comment type="subcellular location">
    <subcellularLocation>
        <location evidence="1">Cell outer membrane</location>
    </subcellularLocation>
</comment>
<keyword evidence="3" id="KW-0813">Transport</keyword>
<evidence type="ECO:0000256" key="2">
    <source>
        <dbReference type="ARBA" id="ARBA00007613"/>
    </source>
</evidence>
<proteinExistence type="inferred from homology"/>
<evidence type="ECO:0000313" key="9">
    <source>
        <dbReference type="Proteomes" id="UP000798808"/>
    </source>
</evidence>
<keyword evidence="7" id="KW-0998">Cell outer membrane</keyword>
<keyword evidence="4" id="KW-1134">Transmembrane beta strand</keyword>
<evidence type="ECO:0000256" key="6">
    <source>
        <dbReference type="ARBA" id="ARBA00023136"/>
    </source>
</evidence>
<organism evidence="8 9">
    <name type="scientific">Fulvivirga kasyanovii</name>
    <dbReference type="NCBI Taxonomy" id="396812"/>
    <lineage>
        <taxon>Bacteria</taxon>
        <taxon>Pseudomonadati</taxon>
        <taxon>Bacteroidota</taxon>
        <taxon>Cytophagia</taxon>
        <taxon>Cytophagales</taxon>
        <taxon>Fulvivirgaceae</taxon>
        <taxon>Fulvivirga</taxon>
    </lineage>
</organism>
<reference evidence="8 9" key="1">
    <citation type="submission" date="2019-02" db="EMBL/GenBank/DDBJ databases">
        <authorList>
            <person name="Goldberg S.R."/>
            <person name="Haltli B.A."/>
            <person name="Correa H."/>
            <person name="Russell K.G."/>
        </authorList>
    </citation>
    <scope>NUCLEOTIDE SEQUENCE [LARGE SCALE GENOMIC DNA]</scope>
    <source>
        <strain evidence="8 9">JCM 16186</strain>
    </source>
</reference>
<dbReference type="InterPro" id="IPR051906">
    <property type="entry name" value="TolC-like"/>
</dbReference>
<sequence>MGSPQFHISTLSMNRISYKTIFSLLIALLSGNLVTAQVTLSLSEVVAYTLENNSDIKNSLIQEKIGFEVTKEVRSTALPQVTASANYINNLLLPVLVVPGELTGNPGGVSTLEVGLDYNTSVAVSLNQPLFDKSVFTAMKAAQSSEELYSLRVKKTKEEVVYRAVILYYNISILDRNIEVLQSNLNQTNKLLEISAVQLEQGFIKQVDHDRLMVSKMNLEIQLSDLSLARKNAIKQLQLMMGMDQETTLVLKNDEDKEIQLVDMDMPDMTHENLTDFNLLNVQKRLYELEKINVKSGYYPKLSFFANYAYNGLSNDAFFSSSDASTNWFDVSSIGLSLTLTLFDGLRMNAQSMQSQLKKQQVEESIEFTKQQYNVDYANAQNKLNQSLSTLETRKTSVDLAQKVYDISQKSYEQGLSDLTDLLSAETALTTAQLNYSAALLQVKIAETELYKSTGNLLESY</sequence>
<keyword evidence="6" id="KW-0472">Membrane</keyword>
<dbReference type="Proteomes" id="UP000798808">
    <property type="component" value="Unassembled WGS sequence"/>
</dbReference>
<keyword evidence="5" id="KW-0812">Transmembrane</keyword>
<evidence type="ECO:0000256" key="1">
    <source>
        <dbReference type="ARBA" id="ARBA00004442"/>
    </source>
</evidence>
<evidence type="ECO:0000256" key="7">
    <source>
        <dbReference type="ARBA" id="ARBA00023237"/>
    </source>
</evidence>
<dbReference type="InterPro" id="IPR003423">
    <property type="entry name" value="OMP_efflux"/>
</dbReference>
<comment type="caution">
    <text evidence="8">The sequence shown here is derived from an EMBL/GenBank/DDBJ whole genome shotgun (WGS) entry which is preliminary data.</text>
</comment>
<accession>A0ABW9RLD0</accession>
<evidence type="ECO:0000256" key="5">
    <source>
        <dbReference type="ARBA" id="ARBA00022692"/>
    </source>
</evidence>
<evidence type="ECO:0000256" key="4">
    <source>
        <dbReference type="ARBA" id="ARBA00022452"/>
    </source>
</evidence>
<dbReference type="EMBL" id="SMLW01000463">
    <property type="protein sequence ID" value="MTI24894.1"/>
    <property type="molecule type" value="Genomic_DNA"/>
</dbReference>
<dbReference type="PANTHER" id="PTHR30026:SF20">
    <property type="entry name" value="OUTER MEMBRANE PROTEIN TOLC"/>
    <property type="match status" value="1"/>
</dbReference>
<dbReference type="Gene3D" id="1.20.1600.10">
    <property type="entry name" value="Outer membrane efflux proteins (OEP)"/>
    <property type="match status" value="1"/>
</dbReference>
<name>A0ABW9RLD0_9BACT</name>
<keyword evidence="9" id="KW-1185">Reference proteome</keyword>